<name>A0A533Q6F0_9BACT</name>
<dbReference type="InterPro" id="IPR003583">
    <property type="entry name" value="Hlx-hairpin-Hlx_DNA-bd_motif"/>
</dbReference>
<dbReference type="Gene3D" id="1.10.150.20">
    <property type="entry name" value="5' to 3' exonuclease, C-terminal subdomain"/>
    <property type="match status" value="1"/>
</dbReference>
<sequence length="99" mass="11211">MIFSKSAPGTAEILIMAGEQDVKYCDEIVKRMGRKPKRVQAQKCYFLQGLPDIGPRMAKRILEYFGSVERVITANEQELACVKGIGRKKASMIYKIIKE</sequence>
<proteinExistence type="predicted"/>
<dbReference type="SMART" id="SM00278">
    <property type="entry name" value="HhH1"/>
    <property type="match status" value="2"/>
</dbReference>
<feature type="domain" description="Helix-hairpin-helix DNA-binding motif class 1" evidence="1">
    <location>
        <begin position="45"/>
        <end position="64"/>
    </location>
</feature>
<reference evidence="2 3" key="1">
    <citation type="submission" date="2019-04" db="EMBL/GenBank/DDBJ databases">
        <title>Genome of a novel bacterium Candidatus Jettenia ecosi reconstructed from metagenome of an anammox bioreactor.</title>
        <authorList>
            <person name="Mardanov A.V."/>
            <person name="Beletsky A.V."/>
            <person name="Ravin N.V."/>
            <person name="Botchkova E.A."/>
            <person name="Litti Y.V."/>
            <person name="Nozhevnikova A.N."/>
        </authorList>
    </citation>
    <scope>NUCLEOTIDE SEQUENCE [LARGE SCALE GENOMIC DNA]</scope>
    <source>
        <strain evidence="2">J2</strain>
    </source>
</reference>
<keyword evidence="2" id="KW-0547">Nucleotide-binding</keyword>
<evidence type="ECO:0000313" key="3">
    <source>
        <dbReference type="Proteomes" id="UP000319783"/>
    </source>
</evidence>
<evidence type="ECO:0000259" key="1">
    <source>
        <dbReference type="SMART" id="SM00278"/>
    </source>
</evidence>
<dbReference type="Pfam" id="PF14520">
    <property type="entry name" value="HHH_5"/>
    <property type="match status" value="1"/>
</dbReference>
<protein>
    <submittedName>
        <fullName evidence="2">Putative ATP dependent RNA helicase</fullName>
    </submittedName>
</protein>
<keyword evidence="2" id="KW-0347">Helicase</keyword>
<organism evidence="2 3">
    <name type="scientific">Candidatus Jettenia ecosi</name>
    <dbReference type="NCBI Taxonomy" id="2494326"/>
    <lineage>
        <taxon>Bacteria</taxon>
        <taxon>Pseudomonadati</taxon>
        <taxon>Planctomycetota</taxon>
        <taxon>Candidatus Brocadiia</taxon>
        <taxon>Candidatus Brocadiales</taxon>
        <taxon>Candidatus Brocadiaceae</taxon>
        <taxon>Candidatus Jettenia</taxon>
    </lineage>
</organism>
<dbReference type="GO" id="GO:0004386">
    <property type="term" value="F:helicase activity"/>
    <property type="evidence" value="ECO:0007669"/>
    <property type="project" value="UniProtKB-KW"/>
</dbReference>
<dbReference type="SUPFAM" id="SSF47781">
    <property type="entry name" value="RuvA domain 2-like"/>
    <property type="match status" value="1"/>
</dbReference>
<dbReference type="InterPro" id="IPR010994">
    <property type="entry name" value="RuvA_2-like"/>
</dbReference>
<keyword evidence="2" id="KW-0378">Hydrolase</keyword>
<gene>
    <name evidence="2" type="ORF">JETT_3560</name>
</gene>
<keyword evidence="2" id="KW-0067">ATP-binding</keyword>
<dbReference type="AlphaFoldDB" id="A0A533Q6F0"/>
<evidence type="ECO:0000313" key="2">
    <source>
        <dbReference type="EMBL" id="TLD40173.1"/>
    </source>
</evidence>
<accession>A0A533Q6F0</accession>
<dbReference type="GO" id="GO:0006281">
    <property type="term" value="P:DNA repair"/>
    <property type="evidence" value="ECO:0007669"/>
    <property type="project" value="InterPro"/>
</dbReference>
<dbReference type="EMBL" id="SULG01000124">
    <property type="protein sequence ID" value="TLD40173.1"/>
    <property type="molecule type" value="Genomic_DNA"/>
</dbReference>
<dbReference type="Proteomes" id="UP000319783">
    <property type="component" value="Unassembled WGS sequence"/>
</dbReference>
<comment type="caution">
    <text evidence="2">The sequence shown here is derived from an EMBL/GenBank/DDBJ whole genome shotgun (WGS) entry which is preliminary data.</text>
</comment>
<dbReference type="GO" id="GO:0003677">
    <property type="term" value="F:DNA binding"/>
    <property type="evidence" value="ECO:0007669"/>
    <property type="project" value="InterPro"/>
</dbReference>
<feature type="domain" description="Helix-hairpin-helix DNA-binding motif class 1" evidence="1">
    <location>
        <begin position="77"/>
        <end position="96"/>
    </location>
</feature>